<dbReference type="FunFam" id="3.10.100.10:FF:000015">
    <property type="entry name" value="C-type lectin Cal"/>
    <property type="match status" value="1"/>
</dbReference>
<dbReference type="AlphaFoldDB" id="A0AA35L8M8"/>
<dbReference type="InterPro" id="IPR050111">
    <property type="entry name" value="C-type_lectin/snaclec_domain"/>
</dbReference>
<keyword evidence="3" id="KW-0964">Secreted</keyword>
<dbReference type="GO" id="GO:0005576">
    <property type="term" value="C:extracellular region"/>
    <property type="evidence" value="ECO:0007669"/>
    <property type="project" value="UniProtKB-SubCell"/>
</dbReference>
<comment type="subcellular location">
    <subcellularLocation>
        <location evidence="1">Secreted</location>
    </subcellularLocation>
</comment>
<protein>
    <submittedName>
        <fullName evidence="9">C-type lectin domain-containing protein</fullName>
    </submittedName>
</protein>
<evidence type="ECO:0000256" key="1">
    <source>
        <dbReference type="ARBA" id="ARBA00004613"/>
    </source>
</evidence>
<evidence type="ECO:0000256" key="5">
    <source>
        <dbReference type="ARBA" id="ARBA00022734"/>
    </source>
</evidence>
<keyword evidence="4" id="KW-0479">Metal-binding</keyword>
<keyword evidence="7" id="KW-1015">Disulfide bond</keyword>
<sequence length="187" mass="21461">MMPRPWFSPGRTFQDQKGDCRTPYLVSQKMGFVTYFSLCLLGILVSSPAKATCPNGWLENQGNCYAYIEKMMTWADAEVDCQSYGRGVHLASILNQKECSIVAKYILAQQKTRTDVWIGLYDPLQNRKWKWADNSPFNFASWNANQPGLFVPVANKFCVELREQKDFEKWDAVTCKEKNAFVCKQSP</sequence>
<dbReference type="SUPFAM" id="SSF56436">
    <property type="entry name" value="C-type lectin-like"/>
    <property type="match status" value="1"/>
</dbReference>
<evidence type="ECO:0000256" key="6">
    <source>
        <dbReference type="ARBA" id="ARBA00022837"/>
    </source>
</evidence>
<dbReference type="InterPro" id="IPR001304">
    <property type="entry name" value="C-type_lectin-like"/>
</dbReference>
<dbReference type="GO" id="GO:0030246">
    <property type="term" value="F:carbohydrate binding"/>
    <property type="evidence" value="ECO:0007669"/>
    <property type="project" value="UniProtKB-KW"/>
</dbReference>
<evidence type="ECO:0000313" key="10">
    <source>
        <dbReference type="Proteomes" id="UP001178461"/>
    </source>
</evidence>
<keyword evidence="6" id="KW-0106">Calcium</keyword>
<accession>A0AA35L8M8</accession>
<dbReference type="PRINTS" id="PR01504">
    <property type="entry name" value="PNCREATITSAP"/>
</dbReference>
<evidence type="ECO:0000256" key="3">
    <source>
        <dbReference type="ARBA" id="ARBA00022525"/>
    </source>
</evidence>
<dbReference type="GO" id="GO:0046872">
    <property type="term" value="F:metal ion binding"/>
    <property type="evidence" value="ECO:0007669"/>
    <property type="project" value="UniProtKB-KW"/>
</dbReference>
<evidence type="ECO:0000256" key="4">
    <source>
        <dbReference type="ARBA" id="ARBA00022723"/>
    </source>
</evidence>
<reference evidence="9" key="1">
    <citation type="submission" date="2022-12" db="EMBL/GenBank/DDBJ databases">
        <authorList>
            <person name="Alioto T."/>
            <person name="Alioto T."/>
            <person name="Gomez Garrido J."/>
        </authorList>
    </citation>
    <scope>NUCLEOTIDE SEQUENCE</scope>
</reference>
<organism evidence="9 10">
    <name type="scientific">Podarcis lilfordi</name>
    <name type="common">Lilford's wall lizard</name>
    <dbReference type="NCBI Taxonomy" id="74358"/>
    <lineage>
        <taxon>Eukaryota</taxon>
        <taxon>Metazoa</taxon>
        <taxon>Chordata</taxon>
        <taxon>Craniata</taxon>
        <taxon>Vertebrata</taxon>
        <taxon>Euteleostomi</taxon>
        <taxon>Lepidosauria</taxon>
        <taxon>Squamata</taxon>
        <taxon>Bifurcata</taxon>
        <taxon>Unidentata</taxon>
        <taxon>Episquamata</taxon>
        <taxon>Laterata</taxon>
        <taxon>Lacertibaenia</taxon>
        <taxon>Lacertidae</taxon>
        <taxon>Podarcis</taxon>
    </lineage>
</organism>
<dbReference type="SMART" id="SM00034">
    <property type="entry name" value="CLECT"/>
    <property type="match status" value="1"/>
</dbReference>
<dbReference type="Proteomes" id="UP001178461">
    <property type="component" value="Chromosome 13"/>
</dbReference>
<dbReference type="Gene3D" id="3.10.100.10">
    <property type="entry name" value="Mannose-Binding Protein A, subunit A"/>
    <property type="match status" value="1"/>
</dbReference>
<proteinExistence type="inferred from homology"/>
<comment type="similarity">
    <text evidence="2">Belongs to the true venom lectin family.</text>
</comment>
<keyword evidence="10" id="KW-1185">Reference proteome</keyword>
<dbReference type="Pfam" id="PF00059">
    <property type="entry name" value="Lectin_C"/>
    <property type="match status" value="1"/>
</dbReference>
<dbReference type="PROSITE" id="PS50041">
    <property type="entry name" value="C_TYPE_LECTIN_2"/>
    <property type="match status" value="1"/>
</dbReference>
<name>A0AA35L8M8_9SAUR</name>
<evidence type="ECO:0000256" key="7">
    <source>
        <dbReference type="ARBA" id="ARBA00023157"/>
    </source>
</evidence>
<evidence type="ECO:0000313" key="9">
    <source>
        <dbReference type="EMBL" id="CAI5791084.1"/>
    </source>
</evidence>
<dbReference type="InterPro" id="IPR016186">
    <property type="entry name" value="C-type_lectin-like/link_sf"/>
</dbReference>
<dbReference type="PANTHER" id="PTHR22803">
    <property type="entry name" value="MANNOSE, PHOSPHOLIPASE, LECTIN RECEPTOR RELATED"/>
    <property type="match status" value="1"/>
</dbReference>
<gene>
    <name evidence="9" type="ORF">PODLI_1B002630</name>
</gene>
<keyword evidence="5" id="KW-0430">Lectin</keyword>
<evidence type="ECO:0000259" key="8">
    <source>
        <dbReference type="PROSITE" id="PS50041"/>
    </source>
</evidence>
<dbReference type="EMBL" id="OX395138">
    <property type="protein sequence ID" value="CAI5791084.1"/>
    <property type="molecule type" value="Genomic_DNA"/>
</dbReference>
<dbReference type="InterPro" id="IPR016187">
    <property type="entry name" value="CTDL_fold"/>
</dbReference>
<evidence type="ECO:0000256" key="2">
    <source>
        <dbReference type="ARBA" id="ARBA00006250"/>
    </source>
</evidence>
<feature type="domain" description="C-type lectin" evidence="8">
    <location>
        <begin position="60"/>
        <end position="184"/>
    </location>
</feature>